<dbReference type="GeneID" id="31005691"/>
<comment type="caution">
    <text evidence="2">The sequence shown here is derived from an EMBL/GenBank/DDBJ whole genome shotgun (WGS) entry which is preliminary data.</text>
</comment>
<reference evidence="2 3" key="1">
    <citation type="submission" date="2015-06" db="EMBL/GenBank/DDBJ databases">
        <title>Talaromyces atroroseus IBT 11181 draft genome.</title>
        <authorList>
            <person name="Rasmussen K.B."/>
            <person name="Rasmussen S."/>
            <person name="Petersen B."/>
            <person name="Sicheritz-Ponten T."/>
            <person name="Mortensen U.H."/>
            <person name="Thrane U."/>
        </authorList>
    </citation>
    <scope>NUCLEOTIDE SEQUENCE [LARGE SCALE GENOMIC DNA]</scope>
    <source>
        <strain evidence="2 3">IBT 11181</strain>
    </source>
</reference>
<evidence type="ECO:0000313" key="2">
    <source>
        <dbReference type="EMBL" id="OKL58956.1"/>
    </source>
</evidence>
<name>A0A225AVF9_TALAT</name>
<feature type="region of interest" description="Disordered" evidence="1">
    <location>
        <begin position="51"/>
        <end position="72"/>
    </location>
</feature>
<protein>
    <submittedName>
        <fullName evidence="2">Uncharacterized protein</fullName>
    </submittedName>
</protein>
<feature type="compositionally biased region" description="Polar residues" evidence="1">
    <location>
        <begin position="10"/>
        <end position="33"/>
    </location>
</feature>
<evidence type="ECO:0000313" key="3">
    <source>
        <dbReference type="Proteomes" id="UP000214365"/>
    </source>
</evidence>
<feature type="region of interest" description="Disordered" evidence="1">
    <location>
        <begin position="9"/>
        <end position="33"/>
    </location>
</feature>
<dbReference type="EMBL" id="LFMY01000008">
    <property type="protein sequence ID" value="OKL58956.1"/>
    <property type="molecule type" value="Genomic_DNA"/>
</dbReference>
<keyword evidence="3" id="KW-1185">Reference proteome</keyword>
<gene>
    <name evidence="2" type="ORF">UA08_05935</name>
</gene>
<sequence length="72" mass="8128">MICVRRVIVKTSQSTRSETRPNANRPNTHNSNVQDLDIIQHKWAFAVIPKPHEAPPRTQVEHGMGAADESEE</sequence>
<dbReference type="AlphaFoldDB" id="A0A225AVF9"/>
<proteinExistence type="predicted"/>
<evidence type="ECO:0000256" key="1">
    <source>
        <dbReference type="SAM" id="MobiDB-lite"/>
    </source>
</evidence>
<dbReference type="Proteomes" id="UP000214365">
    <property type="component" value="Unassembled WGS sequence"/>
</dbReference>
<accession>A0A225AVF9</accession>
<organism evidence="2 3">
    <name type="scientific">Talaromyces atroroseus</name>
    <dbReference type="NCBI Taxonomy" id="1441469"/>
    <lineage>
        <taxon>Eukaryota</taxon>
        <taxon>Fungi</taxon>
        <taxon>Dikarya</taxon>
        <taxon>Ascomycota</taxon>
        <taxon>Pezizomycotina</taxon>
        <taxon>Eurotiomycetes</taxon>
        <taxon>Eurotiomycetidae</taxon>
        <taxon>Eurotiales</taxon>
        <taxon>Trichocomaceae</taxon>
        <taxon>Talaromyces</taxon>
        <taxon>Talaromyces sect. Trachyspermi</taxon>
    </lineage>
</organism>
<dbReference type="RefSeq" id="XP_020119077.1">
    <property type="nucleotide sequence ID" value="XM_020268259.1"/>
</dbReference>